<protein>
    <submittedName>
        <fullName evidence="1">Uncharacterized protein</fullName>
    </submittedName>
</protein>
<keyword evidence="2" id="KW-1185">Reference proteome</keyword>
<evidence type="ECO:0000313" key="1">
    <source>
        <dbReference type="EMBL" id="KAG8648262.1"/>
    </source>
</evidence>
<proteinExistence type="predicted"/>
<comment type="caution">
    <text evidence="1">The sequence shown here is derived from an EMBL/GenBank/DDBJ whole genome shotgun (WGS) entry which is preliminary data.</text>
</comment>
<sequence>MPIMASASTLRSFQRLFTFSLFFLCAAIALLALSFNTNSSLYYTTLLQAQANHGGSWFHLLSKMVDTQKLKIGLVNVDDDEIKSVYYDMYDHGSLAETVSVDFEPVSKDKKWEDFFPEWIDEDHKWGSPRCPEIPMPRLEDYLGLDVIVARVPCGGEGKNMKGIRDVWRLQVNLVVANLAVANGWPVQNQASEDMDRTVYVVFMGSCGPMQEIFRCDDLLTHVGDYWIYKPQLRKLKRKVLMPAGSCQIAPPFAETGQEIWRQTLPSPTSRLNATFQRAAYVTILHSSEAYVCGAIALAQSIIQTKSTKDLVLLHDSSITPKSLRGLRASGWKTKLIEPIRNPSAKKGSYNEWNYSKLRVWQLSDYDKVIFIDSDIIVLKNLDSFFLYPQISASANDKMLFNSGIMVIEPSKCRLKDLMSKTSKLASYNGGDQGFLNEAFTWWHRLPAKLNHLKVFVRKGNPNHEIPDDVYAVHFLGWKPWMCYRDYDCNWDIVARHNFASDSAHRRWWRVYDAMPKKLQKFCGLTRQMDERIRKWRRIAKDQGLPDGHWNINATDPRRHRLIS</sequence>
<reference evidence="2" key="1">
    <citation type="journal article" date="2016" name="Nat. Biotechnol.">
        <title>Sequencing wild and cultivated cassava and related species reveals extensive interspecific hybridization and genetic diversity.</title>
        <authorList>
            <person name="Bredeson J.V."/>
            <person name="Lyons J.B."/>
            <person name="Prochnik S.E."/>
            <person name="Wu G.A."/>
            <person name="Ha C.M."/>
            <person name="Edsinger-Gonzales E."/>
            <person name="Grimwood J."/>
            <person name="Schmutz J."/>
            <person name="Rabbi I.Y."/>
            <person name="Egesi C."/>
            <person name="Nauluvula P."/>
            <person name="Lebot V."/>
            <person name="Ndunguru J."/>
            <person name="Mkamilo G."/>
            <person name="Bart R.S."/>
            <person name="Setter T.L."/>
            <person name="Gleadow R.M."/>
            <person name="Kulakow P."/>
            <person name="Ferguson M.E."/>
            <person name="Rounsley S."/>
            <person name="Rokhsar D.S."/>
        </authorList>
    </citation>
    <scope>NUCLEOTIDE SEQUENCE [LARGE SCALE GENOMIC DNA]</scope>
    <source>
        <strain evidence="2">cv. AM560-2</strain>
    </source>
</reference>
<dbReference type="Proteomes" id="UP000091857">
    <property type="component" value="Chromosome 9"/>
</dbReference>
<organism evidence="1 2">
    <name type="scientific">Manihot esculenta</name>
    <name type="common">Cassava</name>
    <name type="synonym">Jatropha manihot</name>
    <dbReference type="NCBI Taxonomy" id="3983"/>
    <lineage>
        <taxon>Eukaryota</taxon>
        <taxon>Viridiplantae</taxon>
        <taxon>Streptophyta</taxon>
        <taxon>Embryophyta</taxon>
        <taxon>Tracheophyta</taxon>
        <taxon>Spermatophyta</taxon>
        <taxon>Magnoliopsida</taxon>
        <taxon>eudicotyledons</taxon>
        <taxon>Gunneridae</taxon>
        <taxon>Pentapetalae</taxon>
        <taxon>rosids</taxon>
        <taxon>fabids</taxon>
        <taxon>Malpighiales</taxon>
        <taxon>Euphorbiaceae</taxon>
        <taxon>Crotonoideae</taxon>
        <taxon>Manihoteae</taxon>
        <taxon>Manihot</taxon>
    </lineage>
</organism>
<name>A0ACB7H6P3_MANES</name>
<dbReference type="EMBL" id="CM004395">
    <property type="protein sequence ID" value="KAG8648262.1"/>
    <property type="molecule type" value="Genomic_DNA"/>
</dbReference>
<evidence type="ECO:0000313" key="2">
    <source>
        <dbReference type="Proteomes" id="UP000091857"/>
    </source>
</evidence>
<accession>A0ACB7H6P3</accession>
<gene>
    <name evidence="1" type="ORF">MANES_09G166700v8</name>
</gene>